<dbReference type="EC" id="2.4.-.-" evidence="3"/>
<sequence length="414" mass="45427">MPGTITAVIPTYNRAAMLGDAIESIRSQNRPVDEIIIWDDGSTDGTEAAARSAGAVCGDRKADGPLPRLRYFRTENGGKSRALNRALAQARGDYIWVCDDDDIALPTAAATLAARLDADPSLTAAAGGYRRFSDDEATGARREIGPGYWPDLSRGTILRHLLEDIFLFQNATMVRRAAFDAVGPFREDLPRAIDYDMIVRLACHGPIEVLETPLFLQRKHDGDRGPAAARHAAARSEETWKAADRAVFAPFHDSLPMRLYEAMFHSPDPALVRRAAYLQRACVFARRTDWQRAVEDFAAAARIAPDTALSDVEIAICRRALSGKHGCVEVLDRDVQGALRDVALQSSAGGDIARALVRGIVWRGRAALRRRDYAEAFAIAGLSARLRLAARKRGTAPDRLEERDRLPPRAHVTI</sequence>
<keyword evidence="4" id="KW-1185">Reference proteome</keyword>
<name>A0ABW5U3K1_9RHOB</name>
<keyword evidence="3" id="KW-0328">Glycosyltransferase</keyword>
<accession>A0ABW5U3K1</accession>
<keyword evidence="3" id="KW-0808">Transferase</keyword>
<dbReference type="InterPro" id="IPR050834">
    <property type="entry name" value="Glycosyltransf_2"/>
</dbReference>
<dbReference type="Gene3D" id="3.90.550.10">
    <property type="entry name" value="Spore Coat Polysaccharide Biosynthesis Protein SpsA, Chain A"/>
    <property type="match status" value="1"/>
</dbReference>
<dbReference type="PANTHER" id="PTHR43685:SF11">
    <property type="entry name" value="GLYCOSYLTRANSFERASE TAGX-RELATED"/>
    <property type="match status" value="1"/>
</dbReference>
<dbReference type="InterPro" id="IPR029044">
    <property type="entry name" value="Nucleotide-diphossugar_trans"/>
</dbReference>
<comment type="caution">
    <text evidence="3">The sequence shown here is derived from an EMBL/GenBank/DDBJ whole genome shotgun (WGS) entry which is preliminary data.</text>
</comment>
<dbReference type="Pfam" id="PF00535">
    <property type="entry name" value="Glycos_transf_2"/>
    <property type="match status" value="1"/>
</dbReference>
<dbReference type="SUPFAM" id="SSF53448">
    <property type="entry name" value="Nucleotide-diphospho-sugar transferases"/>
    <property type="match status" value="1"/>
</dbReference>
<dbReference type="SUPFAM" id="SSF48452">
    <property type="entry name" value="TPR-like"/>
    <property type="match status" value="1"/>
</dbReference>
<reference evidence="4" key="1">
    <citation type="journal article" date="2019" name="Int. J. Syst. Evol. Microbiol.">
        <title>The Global Catalogue of Microorganisms (GCM) 10K type strain sequencing project: providing services to taxonomists for standard genome sequencing and annotation.</title>
        <authorList>
            <consortium name="The Broad Institute Genomics Platform"/>
            <consortium name="The Broad Institute Genome Sequencing Center for Infectious Disease"/>
            <person name="Wu L."/>
            <person name="Ma J."/>
        </authorList>
    </citation>
    <scope>NUCLEOTIDE SEQUENCE [LARGE SCALE GENOMIC DNA]</scope>
    <source>
        <strain evidence="4">TISTR 2562</strain>
    </source>
</reference>
<dbReference type="CDD" id="cd00761">
    <property type="entry name" value="Glyco_tranf_GTA_type"/>
    <property type="match status" value="1"/>
</dbReference>
<evidence type="ECO:0000313" key="4">
    <source>
        <dbReference type="Proteomes" id="UP001597474"/>
    </source>
</evidence>
<protein>
    <submittedName>
        <fullName evidence="3">Glycosyltransferase</fullName>
        <ecNumber evidence="3">2.4.-.-</ecNumber>
    </submittedName>
</protein>
<dbReference type="EMBL" id="JBHUMP010000008">
    <property type="protein sequence ID" value="MFD2740002.1"/>
    <property type="molecule type" value="Genomic_DNA"/>
</dbReference>
<organism evidence="3 4">
    <name type="scientific">Sulfitobacter aestuarii</name>
    <dbReference type="NCBI Taxonomy" id="2161676"/>
    <lineage>
        <taxon>Bacteria</taxon>
        <taxon>Pseudomonadati</taxon>
        <taxon>Pseudomonadota</taxon>
        <taxon>Alphaproteobacteria</taxon>
        <taxon>Rhodobacterales</taxon>
        <taxon>Roseobacteraceae</taxon>
        <taxon>Sulfitobacter</taxon>
    </lineage>
</organism>
<proteinExistence type="predicted"/>
<dbReference type="PANTHER" id="PTHR43685">
    <property type="entry name" value="GLYCOSYLTRANSFERASE"/>
    <property type="match status" value="1"/>
</dbReference>
<gene>
    <name evidence="3" type="ORF">ACFSUD_10510</name>
</gene>
<dbReference type="InterPro" id="IPR001173">
    <property type="entry name" value="Glyco_trans_2-like"/>
</dbReference>
<dbReference type="InterPro" id="IPR019734">
    <property type="entry name" value="TPR_rpt"/>
</dbReference>
<dbReference type="InterPro" id="IPR011990">
    <property type="entry name" value="TPR-like_helical_dom_sf"/>
</dbReference>
<evidence type="ECO:0000259" key="2">
    <source>
        <dbReference type="Pfam" id="PF00535"/>
    </source>
</evidence>
<evidence type="ECO:0000256" key="1">
    <source>
        <dbReference type="PROSITE-ProRule" id="PRU00339"/>
    </source>
</evidence>
<dbReference type="RefSeq" id="WP_386374150.1">
    <property type="nucleotide sequence ID" value="NZ_JBHUMP010000008.1"/>
</dbReference>
<dbReference type="GO" id="GO:0016757">
    <property type="term" value="F:glycosyltransferase activity"/>
    <property type="evidence" value="ECO:0007669"/>
    <property type="project" value="UniProtKB-KW"/>
</dbReference>
<dbReference type="PROSITE" id="PS50005">
    <property type="entry name" value="TPR"/>
    <property type="match status" value="1"/>
</dbReference>
<keyword evidence="1" id="KW-0802">TPR repeat</keyword>
<feature type="domain" description="Glycosyltransferase 2-like" evidence="2">
    <location>
        <begin position="7"/>
        <end position="181"/>
    </location>
</feature>
<feature type="repeat" description="TPR" evidence="1">
    <location>
        <begin position="274"/>
        <end position="307"/>
    </location>
</feature>
<evidence type="ECO:0000313" key="3">
    <source>
        <dbReference type="EMBL" id="MFD2740002.1"/>
    </source>
</evidence>
<dbReference type="Proteomes" id="UP001597474">
    <property type="component" value="Unassembled WGS sequence"/>
</dbReference>